<evidence type="ECO:0000256" key="10">
    <source>
        <dbReference type="SAM" id="Phobius"/>
    </source>
</evidence>
<evidence type="ECO:0000256" key="8">
    <source>
        <dbReference type="ARBA" id="ARBA00023214"/>
    </source>
</evidence>
<feature type="transmembrane region" description="Helical" evidence="10">
    <location>
        <begin position="232"/>
        <end position="256"/>
    </location>
</feature>
<feature type="transmembrane region" description="Helical" evidence="10">
    <location>
        <begin position="196"/>
        <end position="220"/>
    </location>
</feature>
<feature type="transmembrane region" description="Helical" evidence="10">
    <location>
        <begin position="322"/>
        <end position="344"/>
    </location>
</feature>
<dbReference type="PANTHER" id="PTHR43427:SF6">
    <property type="entry name" value="CHLORIDE CHANNEL PROTEIN CLC-E"/>
    <property type="match status" value="1"/>
</dbReference>
<keyword evidence="9" id="KW-0407">Ion channel</keyword>
<dbReference type="InterPro" id="IPR050368">
    <property type="entry name" value="ClC-type_chloride_channel"/>
</dbReference>
<keyword evidence="6 10" id="KW-0472">Membrane</keyword>
<protein>
    <submittedName>
        <fullName evidence="11">Chloride channel protein</fullName>
    </submittedName>
</protein>
<dbReference type="Gene3D" id="1.10.3080.10">
    <property type="entry name" value="Clc chloride channel"/>
    <property type="match status" value="1"/>
</dbReference>
<dbReference type="Pfam" id="PF00654">
    <property type="entry name" value="Voltage_CLC"/>
    <property type="match status" value="1"/>
</dbReference>
<evidence type="ECO:0000256" key="7">
    <source>
        <dbReference type="ARBA" id="ARBA00023173"/>
    </source>
</evidence>
<feature type="transmembrane region" description="Helical" evidence="10">
    <location>
        <begin position="21"/>
        <end position="43"/>
    </location>
</feature>
<dbReference type="AlphaFoldDB" id="A0A3B1A0T4"/>
<dbReference type="EMBL" id="UOFT01000034">
    <property type="protein sequence ID" value="VAW93713.1"/>
    <property type="molecule type" value="Genomic_DNA"/>
</dbReference>
<keyword evidence="5" id="KW-0406">Ion transport</keyword>
<evidence type="ECO:0000256" key="9">
    <source>
        <dbReference type="ARBA" id="ARBA00023303"/>
    </source>
</evidence>
<evidence type="ECO:0000256" key="2">
    <source>
        <dbReference type="ARBA" id="ARBA00022448"/>
    </source>
</evidence>
<feature type="transmembrane region" description="Helical" evidence="10">
    <location>
        <begin position="268"/>
        <end position="287"/>
    </location>
</feature>
<dbReference type="CDD" id="cd01034">
    <property type="entry name" value="EriC_like"/>
    <property type="match status" value="1"/>
</dbReference>
<evidence type="ECO:0000313" key="11">
    <source>
        <dbReference type="EMBL" id="VAW93713.1"/>
    </source>
</evidence>
<dbReference type="GO" id="GO:0034707">
    <property type="term" value="C:chloride channel complex"/>
    <property type="evidence" value="ECO:0007669"/>
    <property type="project" value="UniProtKB-KW"/>
</dbReference>
<dbReference type="SUPFAM" id="SSF81340">
    <property type="entry name" value="Clc chloride channel"/>
    <property type="match status" value="1"/>
</dbReference>
<evidence type="ECO:0000256" key="4">
    <source>
        <dbReference type="ARBA" id="ARBA00022989"/>
    </source>
</evidence>
<feature type="transmembrane region" description="Helical" evidence="10">
    <location>
        <begin position="106"/>
        <end position="128"/>
    </location>
</feature>
<dbReference type="PANTHER" id="PTHR43427">
    <property type="entry name" value="CHLORIDE CHANNEL PROTEIN CLC-E"/>
    <property type="match status" value="1"/>
</dbReference>
<feature type="transmembrane region" description="Helical" evidence="10">
    <location>
        <begin position="351"/>
        <end position="371"/>
    </location>
</feature>
<keyword evidence="7" id="KW-0869">Chloride channel</keyword>
<feature type="transmembrane region" description="Helical" evidence="10">
    <location>
        <begin position="377"/>
        <end position="403"/>
    </location>
</feature>
<dbReference type="GO" id="GO:0005254">
    <property type="term" value="F:chloride channel activity"/>
    <property type="evidence" value="ECO:0007669"/>
    <property type="project" value="UniProtKB-KW"/>
</dbReference>
<keyword evidence="2" id="KW-0813">Transport</keyword>
<keyword evidence="8" id="KW-0868">Chloride</keyword>
<keyword evidence="3 10" id="KW-0812">Transmembrane</keyword>
<evidence type="ECO:0000256" key="6">
    <source>
        <dbReference type="ARBA" id="ARBA00023136"/>
    </source>
</evidence>
<evidence type="ECO:0000256" key="5">
    <source>
        <dbReference type="ARBA" id="ARBA00023065"/>
    </source>
</evidence>
<name>A0A3B1A0T4_9ZZZZ</name>
<accession>A0A3B1A0T4</accession>
<dbReference type="InterPro" id="IPR001807">
    <property type="entry name" value="ClC"/>
</dbReference>
<feature type="transmembrane region" description="Helical" evidence="10">
    <location>
        <begin position="159"/>
        <end position="184"/>
    </location>
</feature>
<dbReference type="InterPro" id="IPR014743">
    <property type="entry name" value="Cl-channel_core"/>
</dbReference>
<organism evidence="11">
    <name type="scientific">hydrothermal vent metagenome</name>
    <dbReference type="NCBI Taxonomy" id="652676"/>
    <lineage>
        <taxon>unclassified sequences</taxon>
        <taxon>metagenomes</taxon>
        <taxon>ecological metagenomes</taxon>
    </lineage>
</organism>
<comment type="subcellular location">
    <subcellularLocation>
        <location evidence="1">Membrane</location>
        <topology evidence="1">Multi-pass membrane protein</topology>
    </subcellularLocation>
</comment>
<keyword evidence="4 10" id="KW-1133">Transmembrane helix</keyword>
<gene>
    <name evidence="11" type="ORF">MNBD_GAMMA23-687</name>
</gene>
<evidence type="ECO:0000256" key="1">
    <source>
        <dbReference type="ARBA" id="ARBA00004141"/>
    </source>
</evidence>
<dbReference type="PRINTS" id="PR00762">
    <property type="entry name" value="CLCHANNEL"/>
</dbReference>
<proteinExistence type="predicted"/>
<feature type="transmembrane region" description="Helical" evidence="10">
    <location>
        <begin position="55"/>
        <end position="74"/>
    </location>
</feature>
<sequence length="434" mass="46243">MRHHLIKTRRQLFSPKKNKQRLIFLSSALIVGAVAAFFAIAAQQADHQYLALFKSHPWVALAIPPLSLALIAWLTKNVFLGTEGSGIPQTIAALEMPSHAMRKKVLSLKIAFGKILLTIMGLFSGASIGREGPTVHVGASIIYSLHTHHGFKRQHMAKALIIAGGAAGISAAFNTPLAGIIFAIEEMSRNFERRLNNILLLAVILAGLTAIAILGEYTYFGHSNAVLPLNQYAWVAIIICGIGGGILGGLFSLTLIHGSKRLFHFARAHPIYLAFICGLLISLLGYSSNGLTFGTGYHEAKNLIDGGEATAGFPFMKLLATIASYLSGIPGGIFAPSLSIGAGFGANLAEYFPLLPAASLIILGMVGYFTGVVQTPITAFVIVMEMTTNSSLLLPLMATALIAKGFSKLVCPTPIYQALSEVYLANTKEPKTQS</sequence>
<reference evidence="11" key="1">
    <citation type="submission" date="2018-06" db="EMBL/GenBank/DDBJ databases">
        <authorList>
            <person name="Zhirakovskaya E."/>
        </authorList>
    </citation>
    <scope>NUCLEOTIDE SEQUENCE</scope>
</reference>
<evidence type="ECO:0000256" key="3">
    <source>
        <dbReference type="ARBA" id="ARBA00022692"/>
    </source>
</evidence>